<evidence type="ECO:0008006" key="7">
    <source>
        <dbReference type="Google" id="ProtNLM"/>
    </source>
</evidence>
<keyword evidence="6" id="KW-1185">Reference proteome</keyword>
<feature type="domain" description="Nephrocystin 3-like N-terminal" evidence="3">
    <location>
        <begin position="254"/>
        <end position="427"/>
    </location>
</feature>
<evidence type="ECO:0000259" key="4">
    <source>
        <dbReference type="Pfam" id="PF25053"/>
    </source>
</evidence>
<comment type="caution">
    <text evidence="5">The sequence shown here is derived from an EMBL/GenBank/DDBJ whole genome shotgun (WGS) entry which is preliminary data.</text>
</comment>
<sequence length="1072" mass="122047">MAEAFAIVGATAAILQLTEFAGKVINDACGLYSSVSRHTKKDEGIQTVTSTLQKMLDDLQAQPDQDVSLSSLIDHCRALGNKLLAILEKTKAKQEHSVRESLRASIAAVCKKDEMEDLRKELDLCLNQLGVHLVAVFSSDTGKRLTQIFDGQSTEFAILRQTLSNVERDQKLALDTLGFFHEILVPSDSLLQRLNQERILKSLAFDGMGQRYADVTESTIGTFKWCYEDLGILQSHNYDDLDIRQPHPELKISLRDWLVQGQGVFHIAGKPGAGKSTLMKFIIESDETEQFLSDWAGSRTLVTANFFFWKPGSRLGKSVEGLVRTVVHAILKKVPDMMSQLFPNHWHPSNILLWHPGNLELPYRTVFEAFEKLTGDKELMKEYCFCFFIDGLDELEDRTEQDSRLVKRLKVWVDRNPDNLKICVSSREEVPFMINLSSDQRLHLHRLTKADIMKHVEKSLGEHDTFQAFSSESQADLVKSVVEKAEGVFLWVILVLRWLGDDLEDGKPLRELRKTLEQVPKELRDLFTKILASIDRKDYMQEAAAILAVIITADEHGLAFLSIFHYSFIEDFLEDKKFSERTAVLPRPRSENLDRKEKFTRHLKRLFKGLIEIDNTDMYETSEISFYSSYKQEKESSSLYSFQGSLKVVHRSIHEFLKNDCPKSMKTLIDDVDVTSVVLQCLIVHLKCVKWDQFFFYTYWDSVIMPCVRWLKMSQSEQHFDTLFALDDVLTQVQTGKSLRNGIDWSKISAFIGPYSRPSLKDWNTSNGLLLSITTWSFLIGFAKYAAWLREQHGDLFAQDRTRAETCYCLYHFILEAHETPFDRADSKDLLAALSQDGFLAIELMESVIDPGYGLTLWTVFAAMTIWELLELSFGPASHSENDYTALEIFLLLGVDPRLTFKIAEQTPVNPDPKCVNFLASIVKTMQFDNPIAYPSYSFGGVDRTTYETLKPTMMLREIVDWAKPPNHEELLRLIDLNLAQYESPTIPIYVTQAPTTDIVTVQQMNPARKEDNTVEDLNLKAGKHGRKMTSVFPKNLQILPVITGLSVVAVLVLAILLRSKQPALSVSENSG</sequence>
<organism evidence="5 6">
    <name type="scientific">Oculimacula yallundae</name>
    <dbReference type="NCBI Taxonomy" id="86028"/>
    <lineage>
        <taxon>Eukaryota</taxon>
        <taxon>Fungi</taxon>
        <taxon>Dikarya</taxon>
        <taxon>Ascomycota</taxon>
        <taxon>Pezizomycotina</taxon>
        <taxon>Leotiomycetes</taxon>
        <taxon>Helotiales</taxon>
        <taxon>Ploettnerulaceae</taxon>
        <taxon>Oculimacula</taxon>
    </lineage>
</organism>
<name>A0ABR4D0F0_9HELO</name>
<feature type="domain" description="DUF7791" evidence="4">
    <location>
        <begin position="535"/>
        <end position="689"/>
    </location>
</feature>
<keyword evidence="1" id="KW-0677">Repeat</keyword>
<reference evidence="5 6" key="1">
    <citation type="journal article" date="2024" name="Commun. Biol.">
        <title>Comparative genomic analysis of thermophilic fungi reveals convergent evolutionary adaptations and gene losses.</title>
        <authorList>
            <person name="Steindorff A.S."/>
            <person name="Aguilar-Pontes M.V."/>
            <person name="Robinson A.J."/>
            <person name="Andreopoulos B."/>
            <person name="LaButti K."/>
            <person name="Kuo A."/>
            <person name="Mondo S."/>
            <person name="Riley R."/>
            <person name="Otillar R."/>
            <person name="Haridas S."/>
            <person name="Lipzen A."/>
            <person name="Grimwood J."/>
            <person name="Schmutz J."/>
            <person name="Clum A."/>
            <person name="Reid I.D."/>
            <person name="Moisan M.C."/>
            <person name="Butler G."/>
            <person name="Nguyen T.T.M."/>
            <person name="Dewar K."/>
            <person name="Conant G."/>
            <person name="Drula E."/>
            <person name="Henrissat B."/>
            <person name="Hansel C."/>
            <person name="Singer S."/>
            <person name="Hutchinson M.I."/>
            <person name="de Vries R.P."/>
            <person name="Natvig D.O."/>
            <person name="Powell A.J."/>
            <person name="Tsang A."/>
            <person name="Grigoriev I.V."/>
        </authorList>
    </citation>
    <scope>NUCLEOTIDE SEQUENCE [LARGE SCALE GENOMIC DNA]</scope>
    <source>
        <strain evidence="5 6">CBS 494.80</strain>
    </source>
</reference>
<dbReference type="InterPro" id="IPR056693">
    <property type="entry name" value="DUF7791"/>
</dbReference>
<dbReference type="Proteomes" id="UP001595075">
    <property type="component" value="Unassembled WGS sequence"/>
</dbReference>
<keyword evidence="2" id="KW-0812">Transmembrane</keyword>
<proteinExistence type="predicted"/>
<dbReference type="EMBL" id="JAZHXI010000002">
    <property type="protein sequence ID" value="KAL2074809.1"/>
    <property type="molecule type" value="Genomic_DNA"/>
</dbReference>
<dbReference type="PANTHER" id="PTHR10039">
    <property type="entry name" value="AMELOGENIN"/>
    <property type="match status" value="1"/>
</dbReference>
<dbReference type="SUPFAM" id="SSF52540">
    <property type="entry name" value="P-loop containing nucleoside triphosphate hydrolases"/>
    <property type="match status" value="1"/>
</dbReference>
<dbReference type="Pfam" id="PF24883">
    <property type="entry name" value="NPHP3_N"/>
    <property type="match status" value="1"/>
</dbReference>
<gene>
    <name evidence="5" type="ORF">VTL71DRAFT_8588</name>
</gene>
<evidence type="ECO:0000313" key="6">
    <source>
        <dbReference type="Proteomes" id="UP001595075"/>
    </source>
</evidence>
<evidence type="ECO:0000259" key="3">
    <source>
        <dbReference type="Pfam" id="PF24883"/>
    </source>
</evidence>
<evidence type="ECO:0000313" key="5">
    <source>
        <dbReference type="EMBL" id="KAL2074809.1"/>
    </source>
</evidence>
<accession>A0ABR4D0F0</accession>
<keyword evidence="2" id="KW-0472">Membrane</keyword>
<dbReference type="PANTHER" id="PTHR10039:SF5">
    <property type="entry name" value="NACHT DOMAIN-CONTAINING PROTEIN"/>
    <property type="match status" value="1"/>
</dbReference>
<dbReference type="Gene3D" id="3.40.50.300">
    <property type="entry name" value="P-loop containing nucleotide triphosphate hydrolases"/>
    <property type="match status" value="1"/>
</dbReference>
<feature type="transmembrane region" description="Helical" evidence="2">
    <location>
        <begin position="1039"/>
        <end position="1058"/>
    </location>
</feature>
<dbReference type="Pfam" id="PF25053">
    <property type="entry name" value="DUF7791"/>
    <property type="match status" value="1"/>
</dbReference>
<dbReference type="InterPro" id="IPR027417">
    <property type="entry name" value="P-loop_NTPase"/>
</dbReference>
<dbReference type="InterPro" id="IPR056884">
    <property type="entry name" value="NPHP3-like_N"/>
</dbReference>
<keyword evidence="2" id="KW-1133">Transmembrane helix</keyword>
<evidence type="ECO:0000256" key="1">
    <source>
        <dbReference type="ARBA" id="ARBA00022737"/>
    </source>
</evidence>
<evidence type="ECO:0000256" key="2">
    <source>
        <dbReference type="SAM" id="Phobius"/>
    </source>
</evidence>
<protein>
    <recommendedName>
        <fullName evidence="7">NACHT domain-containing protein</fullName>
    </recommendedName>
</protein>